<dbReference type="AlphaFoldDB" id="A0A0C2X1T0"/>
<keyword evidence="2" id="KW-0732">Signal</keyword>
<evidence type="ECO:0000256" key="1">
    <source>
        <dbReference type="SAM" id="MobiDB-lite"/>
    </source>
</evidence>
<protein>
    <submittedName>
        <fullName evidence="3">Uncharacterized protein</fullName>
    </submittedName>
</protein>
<sequence length="166" mass="16899">MRLIAVQSVLLLVAVTSFALPISNPEGSSLEKRVVEMKGATGSSRASSLESGSNLRVGVPPASSGVASVPKAPDARNVPEGIKEVPNRLEKRVNPTPGLISPSLPVRAAFHHYASLIALRQQHAGTLPVPAPVQIPPPVFGPAPSPAPGPGPNGPRSSSPSGIRGG</sequence>
<name>A0A0C2X1T0_SERVB</name>
<reference evidence="4" key="2">
    <citation type="submission" date="2015-01" db="EMBL/GenBank/DDBJ databases">
        <title>Evolutionary Origins and Diversification of the Mycorrhizal Mutualists.</title>
        <authorList>
            <consortium name="DOE Joint Genome Institute"/>
            <consortium name="Mycorrhizal Genomics Consortium"/>
            <person name="Kohler A."/>
            <person name="Kuo A."/>
            <person name="Nagy L.G."/>
            <person name="Floudas D."/>
            <person name="Copeland A."/>
            <person name="Barry K.W."/>
            <person name="Cichocki N."/>
            <person name="Veneault-Fourrey C."/>
            <person name="LaButti K."/>
            <person name="Lindquist E.A."/>
            <person name="Lipzen A."/>
            <person name="Lundell T."/>
            <person name="Morin E."/>
            <person name="Murat C."/>
            <person name="Riley R."/>
            <person name="Ohm R."/>
            <person name="Sun H."/>
            <person name="Tunlid A."/>
            <person name="Henrissat B."/>
            <person name="Grigoriev I.V."/>
            <person name="Hibbett D.S."/>
            <person name="Martin F."/>
        </authorList>
    </citation>
    <scope>NUCLEOTIDE SEQUENCE [LARGE SCALE GENOMIC DNA]</scope>
    <source>
        <strain evidence="4">MAFF 305830</strain>
    </source>
</reference>
<evidence type="ECO:0000313" key="4">
    <source>
        <dbReference type="Proteomes" id="UP000054097"/>
    </source>
</evidence>
<feature type="compositionally biased region" description="Low complexity" evidence="1">
    <location>
        <begin position="154"/>
        <end position="166"/>
    </location>
</feature>
<keyword evidence="4" id="KW-1185">Reference proteome</keyword>
<dbReference type="EMBL" id="KN824337">
    <property type="protein sequence ID" value="KIM23432.1"/>
    <property type="molecule type" value="Genomic_DNA"/>
</dbReference>
<dbReference type="HOGENOM" id="CLU_1603756_0_0_1"/>
<feature type="signal peptide" evidence="2">
    <location>
        <begin position="1"/>
        <end position="19"/>
    </location>
</feature>
<proteinExistence type="predicted"/>
<dbReference type="Proteomes" id="UP000054097">
    <property type="component" value="Unassembled WGS sequence"/>
</dbReference>
<feature type="compositionally biased region" description="Pro residues" evidence="1">
    <location>
        <begin position="135"/>
        <end position="153"/>
    </location>
</feature>
<feature type="region of interest" description="Disordered" evidence="1">
    <location>
        <begin position="135"/>
        <end position="166"/>
    </location>
</feature>
<feature type="chain" id="PRO_5002173959" evidence="2">
    <location>
        <begin position="20"/>
        <end position="166"/>
    </location>
</feature>
<evidence type="ECO:0000313" key="3">
    <source>
        <dbReference type="EMBL" id="KIM23432.1"/>
    </source>
</evidence>
<reference evidence="3 4" key="1">
    <citation type="submission" date="2014-04" db="EMBL/GenBank/DDBJ databases">
        <authorList>
            <consortium name="DOE Joint Genome Institute"/>
            <person name="Kuo A."/>
            <person name="Zuccaro A."/>
            <person name="Kohler A."/>
            <person name="Nagy L.G."/>
            <person name="Floudas D."/>
            <person name="Copeland A."/>
            <person name="Barry K.W."/>
            <person name="Cichocki N."/>
            <person name="Veneault-Fourrey C."/>
            <person name="LaButti K."/>
            <person name="Lindquist E.A."/>
            <person name="Lipzen A."/>
            <person name="Lundell T."/>
            <person name="Morin E."/>
            <person name="Murat C."/>
            <person name="Sun H."/>
            <person name="Tunlid A."/>
            <person name="Henrissat B."/>
            <person name="Grigoriev I.V."/>
            <person name="Hibbett D.S."/>
            <person name="Martin F."/>
            <person name="Nordberg H.P."/>
            <person name="Cantor M.N."/>
            <person name="Hua S.X."/>
        </authorList>
    </citation>
    <scope>NUCLEOTIDE SEQUENCE [LARGE SCALE GENOMIC DNA]</scope>
    <source>
        <strain evidence="3 4">MAFF 305830</strain>
    </source>
</reference>
<evidence type="ECO:0000256" key="2">
    <source>
        <dbReference type="SAM" id="SignalP"/>
    </source>
</evidence>
<feature type="region of interest" description="Disordered" evidence="1">
    <location>
        <begin position="41"/>
        <end position="97"/>
    </location>
</feature>
<organism evidence="3 4">
    <name type="scientific">Serendipita vermifera MAFF 305830</name>
    <dbReference type="NCBI Taxonomy" id="933852"/>
    <lineage>
        <taxon>Eukaryota</taxon>
        <taxon>Fungi</taxon>
        <taxon>Dikarya</taxon>
        <taxon>Basidiomycota</taxon>
        <taxon>Agaricomycotina</taxon>
        <taxon>Agaricomycetes</taxon>
        <taxon>Sebacinales</taxon>
        <taxon>Serendipitaceae</taxon>
        <taxon>Serendipita</taxon>
    </lineage>
</organism>
<accession>A0A0C2X1T0</accession>
<feature type="compositionally biased region" description="Low complexity" evidence="1">
    <location>
        <begin position="43"/>
        <end position="53"/>
    </location>
</feature>
<gene>
    <name evidence="3" type="ORF">M408DRAFT_332357</name>
</gene>
<feature type="compositionally biased region" description="Basic and acidic residues" evidence="1">
    <location>
        <begin position="81"/>
        <end position="93"/>
    </location>
</feature>